<proteinExistence type="predicted"/>
<dbReference type="AlphaFoldDB" id="A0A4Y8WA49"/>
<dbReference type="Proteomes" id="UP000297753">
    <property type="component" value="Unassembled WGS sequence"/>
</dbReference>
<gene>
    <name evidence="1" type="ORF">ELS82_22030</name>
</gene>
<keyword evidence="2" id="KW-1185">Reference proteome</keyword>
<comment type="caution">
    <text evidence="1">The sequence shown here is derived from an EMBL/GenBank/DDBJ whole genome shotgun (WGS) entry which is preliminary data.</text>
</comment>
<dbReference type="EMBL" id="SATR01000064">
    <property type="protein sequence ID" value="TFH89483.1"/>
    <property type="molecule type" value="Genomic_DNA"/>
</dbReference>
<protein>
    <submittedName>
        <fullName evidence="1">Uncharacterized protein</fullName>
    </submittedName>
</protein>
<dbReference type="RefSeq" id="WP_134837368.1">
    <property type="nucleotide sequence ID" value="NZ_SATR01000064.1"/>
</dbReference>
<evidence type="ECO:0000313" key="2">
    <source>
        <dbReference type="Proteomes" id="UP000297753"/>
    </source>
</evidence>
<name>A0A4Y8WA49_9VIBR</name>
<sequence length="434" mass="48940">MADTNEIISCSITINNSIEIKALSESAIGKLSGLVVWDKMTPDNKPMTFGGNYFKPTARERAVIIKTGSSVFDYELKAIMVAALHLGTVEGGTPYKWKSVVTRIRTLIRFCAFLQAKKYTSFRELNNTPKIKLRNILNDFLLLPKHQGGMDQSKYTSSAKTAREALILLYVFGVVSKDLLATLVDELTITKIVKHEAEHRLKHSIIPTGVMKSVIRASTEYVEVAKNNLDAFVRTHSTANSRIKLSKTKDHRVAIVTANYKTLDELDVTYSFISRLNLHVYTLVLAFTGMRDNEAYALKNHCHSCRVETGEEVYTVKSQLSKTTDGVIELDWVANKIVYDAVELLSKVNDIYKERVRLLLKHHSHSMSDSDIKDYKKGLKSNRLFGIRHTKHTTRFIEASRSLLNSNVLLIKRVGNSKILRNVGVSSVFQDSCH</sequence>
<reference evidence="1 2" key="1">
    <citation type="submission" date="2019-01" db="EMBL/GenBank/DDBJ databases">
        <title>Vibrio BEI176 sp. nov, a marine bacterium isolated from China: eastern marignal seas.</title>
        <authorList>
            <person name="Li B."/>
        </authorList>
    </citation>
    <scope>NUCLEOTIDE SEQUENCE [LARGE SCALE GENOMIC DNA]</scope>
    <source>
        <strain evidence="1 2">BEI176</strain>
    </source>
</reference>
<dbReference type="OrthoDB" id="8768428at2"/>
<organism evidence="1 2">
    <name type="scientific">Vibrio ouci</name>
    <dbReference type="NCBI Taxonomy" id="2499078"/>
    <lineage>
        <taxon>Bacteria</taxon>
        <taxon>Pseudomonadati</taxon>
        <taxon>Pseudomonadota</taxon>
        <taxon>Gammaproteobacteria</taxon>
        <taxon>Vibrionales</taxon>
        <taxon>Vibrionaceae</taxon>
        <taxon>Vibrio</taxon>
    </lineage>
</organism>
<evidence type="ECO:0000313" key="1">
    <source>
        <dbReference type="EMBL" id="TFH89483.1"/>
    </source>
</evidence>
<accession>A0A4Y8WA49</accession>